<feature type="domain" description="Rieske" evidence="5">
    <location>
        <begin position="4"/>
        <end position="111"/>
    </location>
</feature>
<keyword evidence="2" id="KW-0479">Metal-binding</keyword>
<keyword evidence="3" id="KW-0408">Iron</keyword>
<sequence length="136" mass="15100">MVEPLRVCPSDVLEERGLGVQWELRYCGMEERAFALRIDGQVYAYLNRCAHVPTELDWQPNEFLDTEKRYILCAVHGAVYSPKTGACVMGRCGRAGLIPVRVAEFDGFVHWYPSDTLQPPLEPAAPAPGEPTAPAP</sequence>
<evidence type="ECO:0000313" key="6">
    <source>
        <dbReference type="EMBL" id="MBH9577973.1"/>
    </source>
</evidence>
<dbReference type="SUPFAM" id="SSF50022">
    <property type="entry name" value="ISP domain"/>
    <property type="match status" value="1"/>
</dbReference>
<keyword evidence="4" id="KW-0411">Iron-sulfur</keyword>
<reference evidence="6" key="1">
    <citation type="submission" date="2020-12" db="EMBL/GenBank/DDBJ databases">
        <title>The genome sequence of Inhella sp. 1Y17.</title>
        <authorList>
            <person name="Liu Y."/>
        </authorList>
    </citation>
    <scope>NUCLEOTIDE SEQUENCE</scope>
    <source>
        <strain evidence="6">1Y17</strain>
    </source>
</reference>
<dbReference type="PROSITE" id="PS51296">
    <property type="entry name" value="RIESKE"/>
    <property type="match status" value="1"/>
</dbReference>
<dbReference type="Gene3D" id="2.102.10.10">
    <property type="entry name" value="Rieske [2Fe-2S] iron-sulphur domain"/>
    <property type="match status" value="1"/>
</dbReference>
<dbReference type="InterPro" id="IPR036922">
    <property type="entry name" value="Rieske_2Fe-2S_sf"/>
</dbReference>
<dbReference type="PANTHER" id="PTHR40261">
    <property type="match status" value="1"/>
</dbReference>
<proteinExistence type="predicted"/>
<protein>
    <submittedName>
        <fullName evidence="6">Rieske 2Fe-2S domain-containing protein</fullName>
    </submittedName>
</protein>
<organism evidence="6 7">
    <name type="scientific">Inhella proteolytica</name>
    <dbReference type="NCBI Taxonomy" id="2795029"/>
    <lineage>
        <taxon>Bacteria</taxon>
        <taxon>Pseudomonadati</taxon>
        <taxon>Pseudomonadota</taxon>
        <taxon>Betaproteobacteria</taxon>
        <taxon>Burkholderiales</taxon>
        <taxon>Sphaerotilaceae</taxon>
        <taxon>Inhella</taxon>
    </lineage>
</organism>
<dbReference type="InterPro" id="IPR017941">
    <property type="entry name" value="Rieske_2Fe-2S"/>
</dbReference>
<dbReference type="PANTHER" id="PTHR40261:SF1">
    <property type="entry name" value="RIESKE DOMAIN-CONTAINING PROTEIN"/>
    <property type="match status" value="1"/>
</dbReference>
<evidence type="ECO:0000256" key="2">
    <source>
        <dbReference type="ARBA" id="ARBA00022723"/>
    </source>
</evidence>
<keyword evidence="1" id="KW-0001">2Fe-2S</keyword>
<dbReference type="RefSeq" id="WP_198111746.1">
    <property type="nucleotide sequence ID" value="NZ_JAEDAK010000009.1"/>
</dbReference>
<evidence type="ECO:0000313" key="7">
    <source>
        <dbReference type="Proteomes" id="UP000613266"/>
    </source>
</evidence>
<comment type="caution">
    <text evidence="6">The sequence shown here is derived from an EMBL/GenBank/DDBJ whole genome shotgun (WGS) entry which is preliminary data.</text>
</comment>
<dbReference type="GO" id="GO:0051537">
    <property type="term" value="F:2 iron, 2 sulfur cluster binding"/>
    <property type="evidence" value="ECO:0007669"/>
    <property type="project" value="UniProtKB-KW"/>
</dbReference>
<accession>A0A931J3A6</accession>
<evidence type="ECO:0000256" key="1">
    <source>
        <dbReference type="ARBA" id="ARBA00022714"/>
    </source>
</evidence>
<gene>
    <name evidence="6" type="ORF">I7X39_13795</name>
</gene>
<evidence type="ECO:0000259" key="5">
    <source>
        <dbReference type="PROSITE" id="PS51296"/>
    </source>
</evidence>
<dbReference type="GO" id="GO:0046872">
    <property type="term" value="F:metal ion binding"/>
    <property type="evidence" value="ECO:0007669"/>
    <property type="project" value="UniProtKB-KW"/>
</dbReference>
<dbReference type="Proteomes" id="UP000613266">
    <property type="component" value="Unassembled WGS sequence"/>
</dbReference>
<dbReference type="Pfam" id="PF00355">
    <property type="entry name" value="Rieske"/>
    <property type="match status" value="1"/>
</dbReference>
<evidence type="ECO:0000256" key="3">
    <source>
        <dbReference type="ARBA" id="ARBA00023004"/>
    </source>
</evidence>
<keyword evidence="7" id="KW-1185">Reference proteome</keyword>
<dbReference type="AlphaFoldDB" id="A0A931J3A6"/>
<name>A0A931J3A6_9BURK</name>
<evidence type="ECO:0000256" key="4">
    <source>
        <dbReference type="ARBA" id="ARBA00023014"/>
    </source>
</evidence>
<dbReference type="EMBL" id="JAEDAK010000009">
    <property type="protein sequence ID" value="MBH9577973.1"/>
    <property type="molecule type" value="Genomic_DNA"/>
</dbReference>